<dbReference type="Proteomes" id="UP000310314">
    <property type="component" value="Unassembled WGS sequence"/>
</dbReference>
<protein>
    <recommendedName>
        <fullName evidence="4">DUF1330 domain-containing protein</fullName>
    </recommendedName>
</protein>
<evidence type="ECO:0008006" key="4">
    <source>
        <dbReference type="Google" id="ProtNLM"/>
    </source>
</evidence>
<reference evidence="2 3" key="1">
    <citation type="submission" date="2019-05" db="EMBL/GenBank/DDBJ databases">
        <authorList>
            <person name="Zhang J.-Y."/>
            <person name="Feg X."/>
            <person name="Du Z.-J."/>
        </authorList>
    </citation>
    <scope>NUCLEOTIDE SEQUENCE [LARGE SCALE GENOMIC DNA]</scope>
    <source>
        <strain evidence="2 3">RZ26</strain>
    </source>
</reference>
<comment type="caution">
    <text evidence="2">The sequence shown here is derived from an EMBL/GenBank/DDBJ whole genome shotgun (WGS) entry which is preliminary data.</text>
</comment>
<feature type="chain" id="PRO_5024386470" description="DUF1330 domain-containing protein" evidence="1">
    <location>
        <begin position="21"/>
        <end position="230"/>
    </location>
</feature>
<dbReference type="EMBL" id="VATY01000002">
    <property type="protein sequence ID" value="TMM57135.1"/>
    <property type="molecule type" value="Genomic_DNA"/>
</dbReference>
<organism evidence="2 3">
    <name type="scientific">Maribacter algarum</name>
    <name type="common">ex Zhang et al. 2020</name>
    <dbReference type="NCBI Taxonomy" id="2578118"/>
    <lineage>
        <taxon>Bacteria</taxon>
        <taxon>Pseudomonadati</taxon>
        <taxon>Bacteroidota</taxon>
        <taxon>Flavobacteriia</taxon>
        <taxon>Flavobacteriales</taxon>
        <taxon>Flavobacteriaceae</taxon>
        <taxon>Maribacter</taxon>
    </lineage>
</organism>
<evidence type="ECO:0000313" key="2">
    <source>
        <dbReference type="EMBL" id="TMM57135.1"/>
    </source>
</evidence>
<accession>A0A5S3QHX0</accession>
<name>A0A5S3QHX0_9FLAO</name>
<gene>
    <name evidence="2" type="ORF">FEE95_11630</name>
</gene>
<evidence type="ECO:0000313" key="3">
    <source>
        <dbReference type="Proteomes" id="UP000310314"/>
    </source>
</evidence>
<keyword evidence="3" id="KW-1185">Reference proteome</keyword>
<feature type="signal peptide" evidence="1">
    <location>
        <begin position="1"/>
        <end position="20"/>
    </location>
</feature>
<proteinExistence type="predicted"/>
<dbReference type="AlphaFoldDB" id="A0A5S3QHX0"/>
<dbReference type="RefSeq" id="WP_138658117.1">
    <property type="nucleotide sequence ID" value="NZ_VATY01000002.1"/>
</dbReference>
<dbReference type="OrthoDB" id="1159279at2"/>
<sequence length="230" mass="26699">MKFTNLILLIAVLLVTITAAQEKTKSFEFKKGEVLDIILLNQVENSSELFKRYKETAFPVAFEYSYQPQPGFGISKLTLGTNKAQAFLFGKWSSLKKRVGFLENISKRLPDFHQQRRDLFPYFGLTYYEMKQDLQFSVDTSKFNVATALWSNSNKKDRTFFKKWVDAVKKSGGTIILTLENGTSPLGYYYNADILCIVEWQNENAFQTFTEKHPLSFYQSLRNVHQFVIQ</sequence>
<keyword evidence="1" id="KW-0732">Signal</keyword>
<evidence type="ECO:0000256" key="1">
    <source>
        <dbReference type="SAM" id="SignalP"/>
    </source>
</evidence>